<organism evidence="3 4">
    <name type="scientific">Niabella ginsenosidivorans</name>
    <dbReference type="NCBI Taxonomy" id="1176587"/>
    <lineage>
        <taxon>Bacteria</taxon>
        <taxon>Pseudomonadati</taxon>
        <taxon>Bacteroidota</taxon>
        <taxon>Chitinophagia</taxon>
        <taxon>Chitinophagales</taxon>
        <taxon>Chitinophagaceae</taxon>
        <taxon>Niabella</taxon>
    </lineage>
</organism>
<feature type="domain" description="YCII-related" evidence="2">
    <location>
        <begin position="3"/>
        <end position="106"/>
    </location>
</feature>
<evidence type="ECO:0000313" key="3">
    <source>
        <dbReference type="EMBL" id="ANH81557.1"/>
    </source>
</evidence>
<dbReference type="OrthoDB" id="7782105at2"/>
<dbReference type="InterPro" id="IPR005545">
    <property type="entry name" value="YCII"/>
</dbReference>
<keyword evidence="4" id="KW-1185">Reference proteome</keyword>
<dbReference type="EMBL" id="CP015772">
    <property type="protein sequence ID" value="ANH81557.1"/>
    <property type="molecule type" value="Genomic_DNA"/>
</dbReference>
<name>A0A1A9I1L6_9BACT</name>
<evidence type="ECO:0000259" key="2">
    <source>
        <dbReference type="Pfam" id="PF03795"/>
    </source>
</evidence>
<dbReference type="RefSeq" id="WP_067756082.1">
    <property type="nucleotide sequence ID" value="NZ_CP015772.1"/>
</dbReference>
<protein>
    <recommendedName>
        <fullName evidence="2">YCII-related domain-containing protein</fullName>
    </recommendedName>
</protein>
<evidence type="ECO:0000256" key="1">
    <source>
        <dbReference type="ARBA" id="ARBA00007689"/>
    </source>
</evidence>
<dbReference type="Proteomes" id="UP000077667">
    <property type="component" value="Chromosome"/>
</dbReference>
<dbReference type="SUPFAM" id="SSF54909">
    <property type="entry name" value="Dimeric alpha+beta barrel"/>
    <property type="match status" value="1"/>
</dbReference>
<sequence length="112" mass="12470">MKYIVLFREPDGRKEQHTPEAIQQHQENWKQWMDELISKGTINGGSGLTLNGRMIAPDGNTITTDIHKNGEEIVGGFLLINAGDLDEAAGIIKSCPIFEFGGYAEIRELQNQ</sequence>
<dbReference type="STRING" id="1176587.A8C56_11755"/>
<proteinExistence type="inferred from homology"/>
<accession>A0A1A9I1L6</accession>
<dbReference type="KEGG" id="nia:A8C56_11755"/>
<gene>
    <name evidence="3" type="ORF">A8C56_11755</name>
</gene>
<comment type="similarity">
    <text evidence="1">Belongs to the YciI family.</text>
</comment>
<evidence type="ECO:0000313" key="4">
    <source>
        <dbReference type="Proteomes" id="UP000077667"/>
    </source>
</evidence>
<dbReference type="Gene3D" id="3.30.70.1060">
    <property type="entry name" value="Dimeric alpha+beta barrel"/>
    <property type="match status" value="1"/>
</dbReference>
<reference evidence="3 4" key="1">
    <citation type="submission" date="2016-05" db="EMBL/GenBank/DDBJ databases">
        <title>Niabella ginsenosidivorans BS26 whole genome sequencing.</title>
        <authorList>
            <person name="Im W.T."/>
            <person name="Siddiqi M.Z."/>
        </authorList>
    </citation>
    <scope>NUCLEOTIDE SEQUENCE [LARGE SCALE GENOMIC DNA]</scope>
    <source>
        <strain evidence="3 4">BS26</strain>
    </source>
</reference>
<dbReference type="InterPro" id="IPR011008">
    <property type="entry name" value="Dimeric_a/b-barrel"/>
</dbReference>
<dbReference type="AlphaFoldDB" id="A0A1A9I1L6"/>
<dbReference type="Pfam" id="PF03795">
    <property type="entry name" value="YCII"/>
    <property type="match status" value="1"/>
</dbReference>